<evidence type="ECO:0000256" key="6">
    <source>
        <dbReference type="SAM" id="Phobius"/>
    </source>
</evidence>
<feature type="transmembrane region" description="Helical" evidence="6">
    <location>
        <begin position="200"/>
        <end position="220"/>
    </location>
</feature>
<evidence type="ECO:0000256" key="4">
    <source>
        <dbReference type="ARBA" id="ARBA00022989"/>
    </source>
</evidence>
<name>A0AB34J827_PRYPA</name>
<dbReference type="GO" id="GO:0005794">
    <property type="term" value="C:Golgi apparatus"/>
    <property type="evidence" value="ECO:0007669"/>
    <property type="project" value="TreeGrafter"/>
</dbReference>
<dbReference type="PANTHER" id="PTHR21229:SF1">
    <property type="entry name" value="GH17801P"/>
    <property type="match status" value="1"/>
</dbReference>
<proteinExistence type="predicted"/>
<dbReference type="Proteomes" id="UP001515480">
    <property type="component" value="Unassembled WGS sequence"/>
</dbReference>
<reference evidence="9 10" key="1">
    <citation type="journal article" date="2024" name="Science">
        <title>Giant polyketide synthase enzymes in the biosynthesis of giant marine polyether toxins.</title>
        <authorList>
            <person name="Fallon T.R."/>
            <person name="Shende V.V."/>
            <person name="Wierzbicki I.H."/>
            <person name="Pendleton A.L."/>
            <person name="Watervoot N.F."/>
            <person name="Auber R.P."/>
            <person name="Gonzalez D.J."/>
            <person name="Wisecaver J.H."/>
            <person name="Moore B.S."/>
        </authorList>
    </citation>
    <scope>NUCLEOTIDE SEQUENCE [LARGE SCALE GENOMIC DNA]</scope>
    <source>
        <strain evidence="9 10">12B1</strain>
    </source>
</reference>
<keyword evidence="4 6" id="KW-1133">Transmembrane helix</keyword>
<dbReference type="InterPro" id="IPR053937">
    <property type="entry name" value="GOST_TM"/>
</dbReference>
<keyword evidence="10" id="KW-1185">Reference proteome</keyword>
<keyword evidence="2 6" id="KW-0812">Transmembrane</keyword>
<evidence type="ECO:0000256" key="1">
    <source>
        <dbReference type="ARBA" id="ARBA00004141"/>
    </source>
</evidence>
<comment type="subcellular location">
    <subcellularLocation>
        <location evidence="1">Membrane</location>
        <topology evidence="1">Multi-pass membrane protein</topology>
    </subcellularLocation>
</comment>
<dbReference type="AlphaFoldDB" id="A0AB34J827"/>
<evidence type="ECO:0000313" key="9">
    <source>
        <dbReference type="EMBL" id="KAL1514711.1"/>
    </source>
</evidence>
<dbReference type="PANTHER" id="PTHR21229">
    <property type="entry name" value="LUNG SEVEN TRANSMEMBRANE RECEPTOR"/>
    <property type="match status" value="1"/>
</dbReference>
<feature type="signal peptide" evidence="7">
    <location>
        <begin position="1"/>
        <end position="17"/>
    </location>
</feature>
<feature type="domain" description="GOST seven transmembrane" evidence="8">
    <location>
        <begin position="203"/>
        <end position="447"/>
    </location>
</feature>
<keyword evidence="5 6" id="KW-0472">Membrane</keyword>
<dbReference type="EMBL" id="JBGBPQ010000012">
    <property type="protein sequence ID" value="KAL1514711.1"/>
    <property type="molecule type" value="Genomic_DNA"/>
</dbReference>
<dbReference type="Pfam" id="PF06814">
    <property type="entry name" value="GOST_TM"/>
    <property type="match status" value="1"/>
</dbReference>
<feature type="transmembrane region" description="Helical" evidence="6">
    <location>
        <begin position="310"/>
        <end position="330"/>
    </location>
</feature>
<evidence type="ECO:0000259" key="8">
    <source>
        <dbReference type="Pfam" id="PF06814"/>
    </source>
</evidence>
<evidence type="ECO:0000256" key="3">
    <source>
        <dbReference type="ARBA" id="ARBA00022729"/>
    </source>
</evidence>
<accession>A0AB34J827</accession>
<sequence>MGLRLLYTLATLTSTGSEGNVYQYQDQLLPPNVVQYRRVGMWAGTPATRSGGGGSSSISIDLKFRRPDVRRAGVIQVLVFNSDHLTSVGTPASGASAADGSGDRSFCCTPSLKAQGVKGCDRVGRIILLPDEVKGDGHVWVREVLFGSNQSAGEVSARVPIHRSGVHYLLLASCELHTGQVYFTGQTSWLNPYGYLPGELYYFLPFFRIMAVAYLTLGIVWGVQCWRHWSQLLPLQMCIAGVIMLGLLETSTWHLDYISFNGGGSRDLLPVVIAVSISTVRKTVSRLLVLAVCLGYGVVRPTLGSVAQKILALGVVYTVFSAALDVASNISQISELSVPVRLIFIAPVALLDALFYWWTFSGLTRTLAQLSTRRQSAKLLLYQRFSYVLLTSIAISGLWVCWQMLAIVANDLDERWASLWIFDAFWHVLYFGILIAICWLWSPNKNNLQYAYMDELGQCEDEEDDGEEIEGASTSSSIS</sequence>
<evidence type="ECO:0000256" key="2">
    <source>
        <dbReference type="ARBA" id="ARBA00022692"/>
    </source>
</evidence>
<dbReference type="GO" id="GO:0016020">
    <property type="term" value="C:membrane"/>
    <property type="evidence" value="ECO:0007669"/>
    <property type="project" value="UniProtKB-SubCell"/>
</dbReference>
<feature type="transmembrane region" description="Helical" evidence="6">
    <location>
        <begin position="268"/>
        <end position="298"/>
    </location>
</feature>
<evidence type="ECO:0000256" key="7">
    <source>
        <dbReference type="SAM" id="SignalP"/>
    </source>
</evidence>
<feature type="chain" id="PRO_5044255924" description="GOST seven transmembrane domain-containing protein" evidence="7">
    <location>
        <begin position="18"/>
        <end position="479"/>
    </location>
</feature>
<feature type="transmembrane region" description="Helical" evidence="6">
    <location>
        <begin position="232"/>
        <end position="248"/>
    </location>
</feature>
<keyword evidence="3 7" id="KW-0732">Signal</keyword>
<gene>
    <name evidence="9" type="ORF">AB1Y20_003798</name>
</gene>
<dbReference type="InterPro" id="IPR009637">
    <property type="entry name" value="GPR107/GPR108-like"/>
</dbReference>
<feature type="transmembrane region" description="Helical" evidence="6">
    <location>
        <begin position="342"/>
        <end position="364"/>
    </location>
</feature>
<feature type="transmembrane region" description="Helical" evidence="6">
    <location>
        <begin position="385"/>
        <end position="405"/>
    </location>
</feature>
<comment type="caution">
    <text evidence="9">The sequence shown here is derived from an EMBL/GenBank/DDBJ whole genome shotgun (WGS) entry which is preliminary data.</text>
</comment>
<evidence type="ECO:0000313" key="10">
    <source>
        <dbReference type="Proteomes" id="UP001515480"/>
    </source>
</evidence>
<feature type="transmembrane region" description="Helical" evidence="6">
    <location>
        <begin position="417"/>
        <end position="441"/>
    </location>
</feature>
<organism evidence="9 10">
    <name type="scientific">Prymnesium parvum</name>
    <name type="common">Toxic golden alga</name>
    <dbReference type="NCBI Taxonomy" id="97485"/>
    <lineage>
        <taxon>Eukaryota</taxon>
        <taxon>Haptista</taxon>
        <taxon>Haptophyta</taxon>
        <taxon>Prymnesiophyceae</taxon>
        <taxon>Prymnesiales</taxon>
        <taxon>Prymnesiaceae</taxon>
        <taxon>Prymnesium</taxon>
    </lineage>
</organism>
<protein>
    <recommendedName>
        <fullName evidence="8">GOST seven transmembrane domain-containing protein</fullName>
    </recommendedName>
</protein>
<evidence type="ECO:0000256" key="5">
    <source>
        <dbReference type="ARBA" id="ARBA00023136"/>
    </source>
</evidence>